<dbReference type="SUPFAM" id="SSF53822">
    <property type="entry name" value="Periplasmic binding protein-like I"/>
    <property type="match status" value="1"/>
</dbReference>
<dbReference type="InterPro" id="IPR010982">
    <property type="entry name" value="Lambda_DNA-bd_dom_sf"/>
</dbReference>
<protein>
    <submittedName>
        <fullName evidence="5">LacI family DNA-binding transcriptional regulator</fullName>
    </submittedName>
</protein>
<dbReference type="Pfam" id="PF00356">
    <property type="entry name" value="LacI"/>
    <property type="match status" value="1"/>
</dbReference>
<name>A0A3S2U9A7_9BACI</name>
<evidence type="ECO:0000313" key="6">
    <source>
        <dbReference type="Proteomes" id="UP000288024"/>
    </source>
</evidence>
<dbReference type="Proteomes" id="UP000288024">
    <property type="component" value="Unassembled WGS sequence"/>
</dbReference>
<gene>
    <name evidence="5" type="ORF">EM808_17060</name>
</gene>
<proteinExistence type="predicted"/>
<dbReference type="Gene3D" id="1.10.260.40">
    <property type="entry name" value="lambda repressor-like DNA-binding domains"/>
    <property type="match status" value="1"/>
</dbReference>
<organism evidence="5 6">
    <name type="scientific">Niallia taxi</name>
    <dbReference type="NCBI Taxonomy" id="2499688"/>
    <lineage>
        <taxon>Bacteria</taxon>
        <taxon>Bacillati</taxon>
        <taxon>Bacillota</taxon>
        <taxon>Bacilli</taxon>
        <taxon>Bacillales</taxon>
        <taxon>Bacillaceae</taxon>
        <taxon>Niallia</taxon>
    </lineage>
</organism>
<dbReference type="SMART" id="SM00354">
    <property type="entry name" value="HTH_LACI"/>
    <property type="match status" value="1"/>
</dbReference>
<accession>A0A3S2U9A7</accession>
<dbReference type="Pfam" id="PF13377">
    <property type="entry name" value="Peripla_BP_3"/>
    <property type="match status" value="1"/>
</dbReference>
<dbReference type="AlphaFoldDB" id="A0A3S2U9A7"/>
<dbReference type="EMBL" id="RZTZ01000006">
    <property type="protein sequence ID" value="RVT60922.1"/>
    <property type="molecule type" value="Genomic_DNA"/>
</dbReference>
<keyword evidence="3" id="KW-0804">Transcription</keyword>
<dbReference type="PANTHER" id="PTHR30146">
    <property type="entry name" value="LACI-RELATED TRANSCRIPTIONAL REPRESSOR"/>
    <property type="match status" value="1"/>
</dbReference>
<dbReference type="PROSITE" id="PS50932">
    <property type="entry name" value="HTH_LACI_2"/>
    <property type="match status" value="1"/>
</dbReference>
<dbReference type="InterPro" id="IPR000843">
    <property type="entry name" value="HTH_LacI"/>
</dbReference>
<evidence type="ECO:0000256" key="3">
    <source>
        <dbReference type="ARBA" id="ARBA00023163"/>
    </source>
</evidence>
<reference evidence="5 6" key="1">
    <citation type="submission" date="2019-01" db="EMBL/GenBank/DDBJ databases">
        <title>Bacillus sp. M5HDSG1-1, whole genome shotgun sequence.</title>
        <authorList>
            <person name="Tuo L."/>
        </authorList>
    </citation>
    <scope>NUCLEOTIDE SEQUENCE [LARGE SCALE GENOMIC DNA]</scope>
    <source>
        <strain evidence="5 6">M5HDSG1-1</strain>
    </source>
</reference>
<dbReference type="PROSITE" id="PS00356">
    <property type="entry name" value="HTH_LACI_1"/>
    <property type="match status" value="1"/>
</dbReference>
<evidence type="ECO:0000256" key="1">
    <source>
        <dbReference type="ARBA" id="ARBA00023015"/>
    </source>
</evidence>
<dbReference type="SUPFAM" id="SSF47413">
    <property type="entry name" value="lambda repressor-like DNA-binding domains"/>
    <property type="match status" value="1"/>
</dbReference>
<keyword evidence="6" id="KW-1185">Reference proteome</keyword>
<dbReference type="GeneID" id="87618787"/>
<dbReference type="RefSeq" id="WP_127739394.1">
    <property type="nucleotide sequence ID" value="NZ_JAMAVA010000001.1"/>
</dbReference>
<keyword evidence="2 5" id="KW-0238">DNA-binding</keyword>
<dbReference type="InterPro" id="IPR028082">
    <property type="entry name" value="Peripla_BP_I"/>
</dbReference>
<dbReference type="PANTHER" id="PTHR30146:SF149">
    <property type="entry name" value="HTH-TYPE TRANSCRIPTIONAL REGULATOR EBGR"/>
    <property type="match status" value="1"/>
</dbReference>
<keyword evidence="1" id="KW-0805">Transcription regulation</keyword>
<dbReference type="PRINTS" id="PR00036">
    <property type="entry name" value="HTHLACI"/>
</dbReference>
<evidence type="ECO:0000256" key="2">
    <source>
        <dbReference type="ARBA" id="ARBA00023125"/>
    </source>
</evidence>
<sequence length="341" mass="37958">MVTLKDIARLSNVSTATVSRIINNDPTLSVTEETRSRVISIVNELDYKPLRKKSSKLVKQADEFHIGLIMLNDENIDPYFYSIRNGIENSCQQYGLTIVSTMMVGKNNISSESLNGLDGLIVIGDIEIDDLRKIYNKNNNIVAVDYLPLDTNVDVVISDFEGATNQVMEFLFSRGHTDIVYLGGKGNVYELVETKIRKKEDIRKITFEKNMKEKNLYNPTKVLEGDWGTTSGYNLTKQLIESQLLGSAIVVGSDPMAIGVLRALHEADIAVPDSVSVFSFDDIEAAAFMNPPLSSVRVQGDEMGKTAVKLLFDRIKGREIPLKVILPAQLIYRDSVGECIK</sequence>
<dbReference type="CDD" id="cd01392">
    <property type="entry name" value="HTH_LacI"/>
    <property type="match status" value="1"/>
</dbReference>
<dbReference type="GO" id="GO:0000976">
    <property type="term" value="F:transcription cis-regulatory region binding"/>
    <property type="evidence" value="ECO:0007669"/>
    <property type="project" value="TreeGrafter"/>
</dbReference>
<dbReference type="GO" id="GO:0003700">
    <property type="term" value="F:DNA-binding transcription factor activity"/>
    <property type="evidence" value="ECO:0007669"/>
    <property type="project" value="TreeGrafter"/>
</dbReference>
<dbReference type="InterPro" id="IPR046335">
    <property type="entry name" value="LacI/GalR-like_sensor"/>
</dbReference>
<dbReference type="CDD" id="cd01544">
    <property type="entry name" value="PBP1_GalR"/>
    <property type="match status" value="1"/>
</dbReference>
<dbReference type="Gene3D" id="3.40.50.2300">
    <property type="match status" value="2"/>
</dbReference>
<evidence type="ECO:0000259" key="4">
    <source>
        <dbReference type="PROSITE" id="PS50932"/>
    </source>
</evidence>
<comment type="caution">
    <text evidence="5">The sequence shown here is derived from an EMBL/GenBank/DDBJ whole genome shotgun (WGS) entry which is preliminary data.</text>
</comment>
<feature type="domain" description="HTH lacI-type" evidence="4">
    <location>
        <begin position="2"/>
        <end position="52"/>
    </location>
</feature>
<evidence type="ECO:0000313" key="5">
    <source>
        <dbReference type="EMBL" id="RVT60922.1"/>
    </source>
</evidence>